<evidence type="ECO:0000259" key="2">
    <source>
        <dbReference type="PROSITE" id="PS51186"/>
    </source>
</evidence>
<accession>A0A0G1YEV8</accession>
<dbReference type="CDD" id="cd04301">
    <property type="entry name" value="NAT_SF"/>
    <property type="match status" value="1"/>
</dbReference>
<dbReference type="InterPro" id="IPR000086">
    <property type="entry name" value="NUDIX_hydrolase_dom"/>
</dbReference>
<dbReference type="Gene3D" id="3.90.79.10">
    <property type="entry name" value="Nucleoside Triphosphate Pyrophosphohydrolase"/>
    <property type="match status" value="1"/>
</dbReference>
<dbReference type="InterPro" id="IPR016181">
    <property type="entry name" value="Acyl_CoA_acyltransferase"/>
</dbReference>
<dbReference type="InterPro" id="IPR051531">
    <property type="entry name" value="N-acetyltransferase"/>
</dbReference>
<dbReference type="STRING" id="1619044.UY92_C0014G0035"/>
<dbReference type="Pfam" id="PF00293">
    <property type="entry name" value="NUDIX"/>
    <property type="match status" value="1"/>
</dbReference>
<dbReference type="PROSITE" id="PS51462">
    <property type="entry name" value="NUDIX"/>
    <property type="match status" value="1"/>
</dbReference>
<dbReference type="InterPro" id="IPR000182">
    <property type="entry name" value="GNAT_dom"/>
</dbReference>
<dbReference type="PROSITE" id="PS51186">
    <property type="entry name" value="GNAT"/>
    <property type="match status" value="1"/>
</dbReference>
<feature type="domain" description="N-acetyltransferase" evidence="2">
    <location>
        <begin position="226"/>
        <end position="375"/>
    </location>
</feature>
<dbReference type="AlphaFoldDB" id="A0A0G1YEV8"/>
<protein>
    <submittedName>
        <fullName evidence="4">Acetyltransferase</fullName>
    </submittedName>
</protein>
<proteinExistence type="predicted"/>
<dbReference type="PANTHER" id="PTHR43792:SF1">
    <property type="entry name" value="N-ACETYLTRANSFERASE DOMAIN-CONTAINING PROTEIN"/>
    <property type="match status" value="1"/>
</dbReference>
<sequence length="377" mass="43392">MKKWKCLQSKLALDSKYFKVRQDIVELPNGEKREWTYWDSPDSAMVVGMTEDKKLVMIKQYRYMVDDEVIEFPSGYNQSAETIEEGAKREFEEETGYTCNSLTKLGVFYETYGQLNRKIHLFFSKDISKLDQKNDSGDYVPEDIDVILVDYDRAVEMALKNKIVAMGSALAILLLKEKADKDEIKLSRVFLIMEKPIMKNEQGLLAERIESERLLLVPISMRYRDEIFREFSPEITTFMYEAPAKDISGIEVFIENSLKGLNEGSNLQLVIVAKDSQEFFGCAGLHHVDGKTPEMGVWIKKSAHGKGYGKEAMVAVKKWADENLDYDYLLYPVADKNISSRKIPESLGGKIETEYDEKGLGGNEYHCLEYRIYPERK</sequence>
<evidence type="ECO:0000259" key="3">
    <source>
        <dbReference type="PROSITE" id="PS51462"/>
    </source>
</evidence>
<name>A0A0G1YEV8_9BACT</name>
<reference evidence="4 5" key="1">
    <citation type="journal article" date="2015" name="Nature">
        <title>rRNA introns, odd ribosomes, and small enigmatic genomes across a large radiation of phyla.</title>
        <authorList>
            <person name="Brown C.T."/>
            <person name="Hug L.A."/>
            <person name="Thomas B.C."/>
            <person name="Sharon I."/>
            <person name="Castelle C.J."/>
            <person name="Singh A."/>
            <person name="Wilkins M.J."/>
            <person name="Williams K.H."/>
            <person name="Banfield J.F."/>
        </authorList>
    </citation>
    <scope>NUCLEOTIDE SEQUENCE [LARGE SCALE GENOMIC DNA]</scope>
</reference>
<evidence type="ECO:0000313" key="5">
    <source>
        <dbReference type="Proteomes" id="UP000033870"/>
    </source>
</evidence>
<feature type="domain" description="Nudix hydrolase" evidence="3">
    <location>
        <begin position="37"/>
        <end position="172"/>
    </location>
</feature>
<dbReference type="PANTHER" id="PTHR43792">
    <property type="entry name" value="GNAT FAMILY, PUTATIVE (AFU_ORTHOLOGUE AFUA_3G00765)-RELATED-RELATED"/>
    <property type="match status" value="1"/>
</dbReference>
<dbReference type="SUPFAM" id="SSF55811">
    <property type="entry name" value="Nudix"/>
    <property type="match status" value="1"/>
</dbReference>
<dbReference type="InterPro" id="IPR020084">
    <property type="entry name" value="NUDIX_hydrolase_CS"/>
</dbReference>
<evidence type="ECO:0000256" key="1">
    <source>
        <dbReference type="ARBA" id="ARBA00022801"/>
    </source>
</evidence>
<dbReference type="SUPFAM" id="SSF55729">
    <property type="entry name" value="Acyl-CoA N-acyltransferases (Nat)"/>
    <property type="match status" value="1"/>
</dbReference>
<keyword evidence="1" id="KW-0378">Hydrolase</keyword>
<dbReference type="Gene3D" id="3.40.630.30">
    <property type="match status" value="1"/>
</dbReference>
<dbReference type="InterPro" id="IPR015797">
    <property type="entry name" value="NUDIX_hydrolase-like_dom_sf"/>
</dbReference>
<dbReference type="Proteomes" id="UP000033870">
    <property type="component" value="Unassembled WGS sequence"/>
</dbReference>
<dbReference type="GO" id="GO:0016787">
    <property type="term" value="F:hydrolase activity"/>
    <property type="evidence" value="ECO:0007669"/>
    <property type="project" value="UniProtKB-KW"/>
</dbReference>
<organism evidence="4 5">
    <name type="scientific">Candidatus Magasanikbacteria bacterium GW2011_GWA2_56_11</name>
    <dbReference type="NCBI Taxonomy" id="1619044"/>
    <lineage>
        <taxon>Bacteria</taxon>
        <taxon>Candidatus Magasanikiibacteriota</taxon>
    </lineage>
</organism>
<dbReference type="PROSITE" id="PS00893">
    <property type="entry name" value="NUDIX_BOX"/>
    <property type="match status" value="1"/>
</dbReference>
<keyword evidence="4" id="KW-0808">Transferase</keyword>
<dbReference type="GO" id="GO:0016747">
    <property type="term" value="F:acyltransferase activity, transferring groups other than amino-acyl groups"/>
    <property type="evidence" value="ECO:0007669"/>
    <property type="project" value="InterPro"/>
</dbReference>
<gene>
    <name evidence="4" type="ORF">UY92_C0014G0035</name>
</gene>
<dbReference type="CDD" id="cd03424">
    <property type="entry name" value="NUDIX_ADPRase_Nudt5_UGPPase_Nudt14"/>
    <property type="match status" value="1"/>
</dbReference>
<comment type="caution">
    <text evidence="4">The sequence shown here is derived from an EMBL/GenBank/DDBJ whole genome shotgun (WGS) entry which is preliminary data.</text>
</comment>
<evidence type="ECO:0000313" key="4">
    <source>
        <dbReference type="EMBL" id="KKW41710.1"/>
    </source>
</evidence>
<dbReference type="EMBL" id="LCRX01000014">
    <property type="protein sequence ID" value="KKW41710.1"/>
    <property type="molecule type" value="Genomic_DNA"/>
</dbReference>
<dbReference type="Pfam" id="PF13302">
    <property type="entry name" value="Acetyltransf_3"/>
    <property type="match status" value="1"/>
</dbReference>